<reference evidence="5 6" key="1">
    <citation type="submission" date="2019-06" db="EMBL/GenBank/DDBJ databases">
        <title>The draft genome of Rhizobium smilacinae PTYR-5.</title>
        <authorList>
            <person name="Liu L."/>
            <person name="Li L."/>
            <person name="Zhang X."/>
        </authorList>
    </citation>
    <scope>NUCLEOTIDE SEQUENCE [LARGE SCALE GENOMIC DNA]</scope>
    <source>
        <strain evidence="5 6">PTYR-5</strain>
    </source>
</reference>
<comment type="caution">
    <text evidence="5">The sequence shown here is derived from an EMBL/GenBank/DDBJ whole genome shotgun (WGS) entry which is preliminary data.</text>
</comment>
<dbReference type="AlphaFoldDB" id="A0A5C4XC66"/>
<keyword evidence="6" id="KW-1185">Reference proteome</keyword>
<accession>A0A5C4XC66</accession>
<organism evidence="5 6">
    <name type="scientific">Aliirhizobium smilacinae</name>
    <dbReference type="NCBI Taxonomy" id="1395944"/>
    <lineage>
        <taxon>Bacteria</taxon>
        <taxon>Pseudomonadati</taxon>
        <taxon>Pseudomonadota</taxon>
        <taxon>Alphaproteobacteria</taxon>
        <taxon>Hyphomicrobiales</taxon>
        <taxon>Rhizobiaceae</taxon>
        <taxon>Aliirhizobium</taxon>
    </lineage>
</organism>
<comment type="similarity">
    <text evidence="2">Belongs to the PqqA family.</text>
</comment>
<keyword evidence="4" id="KW-0884">PQQ biosynthesis</keyword>
<dbReference type="EMBL" id="VDMN01000007">
    <property type="protein sequence ID" value="TNM61007.1"/>
    <property type="molecule type" value="Genomic_DNA"/>
</dbReference>
<protein>
    <recommendedName>
        <fullName evidence="3">Coenzyme PQQ synthesis protein A</fullName>
    </recommendedName>
</protein>
<proteinExistence type="inferred from homology"/>
<dbReference type="Proteomes" id="UP000311605">
    <property type="component" value="Unassembled WGS sequence"/>
</dbReference>
<dbReference type="GO" id="GO:0018189">
    <property type="term" value="P:pyrroloquinoline quinone biosynthetic process"/>
    <property type="evidence" value="ECO:0007669"/>
    <property type="project" value="UniProtKB-UniPathway"/>
</dbReference>
<evidence type="ECO:0000256" key="3">
    <source>
        <dbReference type="ARBA" id="ARBA00015086"/>
    </source>
</evidence>
<sequence length="31" mass="3643">MKKIWKKPTMCTVPVGMEMSRYFPAQLPSKK</sequence>
<name>A0A5C4XC66_9HYPH</name>
<gene>
    <name evidence="5" type="primary">pqqA</name>
    <name evidence="5" type="ORF">FHP24_24815</name>
</gene>
<evidence type="ECO:0000256" key="2">
    <source>
        <dbReference type="ARBA" id="ARBA00009325"/>
    </source>
</evidence>
<dbReference type="InterPro" id="IPR011725">
    <property type="entry name" value="PQQ_synth_PqqA"/>
</dbReference>
<dbReference type="NCBIfam" id="TIGR02107">
    <property type="entry name" value="PQQ_syn_pqqA"/>
    <property type="match status" value="1"/>
</dbReference>
<evidence type="ECO:0000313" key="5">
    <source>
        <dbReference type="EMBL" id="TNM61007.1"/>
    </source>
</evidence>
<evidence type="ECO:0000313" key="6">
    <source>
        <dbReference type="Proteomes" id="UP000311605"/>
    </source>
</evidence>
<comment type="pathway">
    <text evidence="1">Cofactor biosynthesis; pyrroloquinoline quinone biosynthesis.</text>
</comment>
<dbReference type="OrthoDB" id="8086342at2"/>
<evidence type="ECO:0000256" key="4">
    <source>
        <dbReference type="ARBA" id="ARBA00022905"/>
    </source>
</evidence>
<evidence type="ECO:0000256" key="1">
    <source>
        <dbReference type="ARBA" id="ARBA00004886"/>
    </source>
</evidence>
<dbReference type="UniPathway" id="UPA00539"/>